<dbReference type="GO" id="GO:0005737">
    <property type="term" value="C:cytoplasm"/>
    <property type="evidence" value="ECO:0007669"/>
    <property type="project" value="TreeGrafter"/>
</dbReference>
<dbReference type="InterPro" id="IPR007122">
    <property type="entry name" value="Villin/Gelsolin"/>
</dbReference>
<dbReference type="CDD" id="cd11289">
    <property type="entry name" value="gelsolin_S2_like"/>
    <property type="match status" value="1"/>
</dbReference>
<sequence>MEAVQLDTRQLGEFYTGDSYIILNKHREGAELHMWIGEESSRDEQCACAMLATQLDQFLGGDAVQHRQEQGHETEEFLKLFPNGVSYKKGGVESGFRRVQVECVPVRHVYQVKGKRNIRVREVEMNWRSFNTGDCFILDLGQLIISWSGCKSSVFERQKVHQIAALIRDTERNGKAHIYDVTQGEEPLEMVQVLGPIPAIKDSFEEDSEADRTNSASLYKVSDALGCMSITQLCEKAPFDQKLLQRDDCFILDNGANGKIFIWKGGGASVEEKRVALQIADEFIVRMSYCRATTQVEIFPQGRQEMIVMQNEPECENTRVSCYCTFTLQLQS</sequence>
<dbReference type="GO" id="GO:0051014">
    <property type="term" value="P:actin filament severing"/>
    <property type="evidence" value="ECO:0007669"/>
    <property type="project" value="TreeGrafter"/>
</dbReference>
<feature type="domain" description="Gelsolin-like" evidence="2">
    <location>
        <begin position="12"/>
        <end position="78"/>
    </location>
</feature>
<keyword evidence="4" id="KW-1185">Reference proteome</keyword>
<dbReference type="InterPro" id="IPR029006">
    <property type="entry name" value="ADF-H/Gelsolin-like_dom_sf"/>
</dbReference>
<dbReference type="PRINTS" id="PR00597">
    <property type="entry name" value="GELSOLIN"/>
</dbReference>
<evidence type="ECO:0000259" key="2">
    <source>
        <dbReference type="Pfam" id="PF00626"/>
    </source>
</evidence>
<feature type="domain" description="Gelsolin-like" evidence="2">
    <location>
        <begin position="235"/>
        <end position="304"/>
    </location>
</feature>
<dbReference type="SUPFAM" id="SSF55753">
    <property type="entry name" value="Actin depolymerizing proteins"/>
    <property type="match status" value="3"/>
</dbReference>
<dbReference type="EMBL" id="JAUCMX010000027">
    <property type="protein sequence ID" value="KAK3508839.1"/>
    <property type="molecule type" value="Genomic_DNA"/>
</dbReference>
<evidence type="ECO:0000313" key="3">
    <source>
        <dbReference type="EMBL" id="KAK3508839.1"/>
    </source>
</evidence>
<evidence type="ECO:0000256" key="1">
    <source>
        <dbReference type="ARBA" id="ARBA00023203"/>
    </source>
</evidence>
<keyword evidence="1" id="KW-0009">Actin-binding</keyword>
<dbReference type="PANTHER" id="PTHR11977">
    <property type="entry name" value="VILLIN"/>
    <property type="match status" value="1"/>
</dbReference>
<dbReference type="GO" id="GO:0008154">
    <property type="term" value="P:actin polymerization or depolymerization"/>
    <property type="evidence" value="ECO:0007669"/>
    <property type="project" value="TreeGrafter"/>
</dbReference>
<dbReference type="GO" id="GO:0007417">
    <property type="term" value="P:central nervous system development"/>
    <property type="evidence" value="ECO:0007669"/>
    <property type="project" value="TreeGrafter"/>
</dbReference>
<dbReference type="SMART" id="SM00262">
    <property type="entry name" value="GEL"/>
    <property type="match status" value="3"/>
</dbReference>
<dbReference type="GO" id="GO:0030031">
    <property type="term" value="P:cell projection assembly"/>
    <property type="evidence" value="ECO:0007669"/>
    <property type="project" value="TreeGrafter"/>
</dbReference>
<organism evidence="3 4">
    <name type="scientific">Hemibagrus guttatus</name>
    <dbReference type="NCBI Taxonomy" id="175788"/>
    <lineage>
        <taxon>Eukaryota</taxon>
        <taxon>Metazoa</taxon>
        <taxon>Chordata</taxon>
        <taxon>Craniata</taxon>
        <taxon>Vertebrata</taxon>
        <taxon>Euteleostomi</taxon>
        <taxon>Actinopterygii</taxon>
        <taxon>Neopterygii</taxon>
        <taxon>Teleostei</taxon>
        <taxon>Ostariophysi</taxon>
        <taxon>Siluriformes</taxon>
        <taxon>Bagridae</taxon>
        <taxon>Hemibagrus</taxon>
    </lineage>
</organism>
<dbReference type="Proteomes" id="UP001274896">
    <property type="component" value="Unassembled WGS sequence"/>
</dbReference>
<proteinExistence type="predicted"/>
<accession>A0AAE0PV94</accession>
<feature type="domain" description="Gelsolin-like" evidence="2">
    <location>
        <begin position="117"/>
        <end position="187"/>
    </location>
</feature>
<dbReference type="AlphaFoldDB" id="A0AAE0PV94"/>
<evidence type="ECO:0000313" key="4">
    <source>
        <dbReference type="Proteomes" id="UP001274896"/>
    </source>
</evidence>
<dbReference type="FunFam" id="3.40.20.10:FF:000040">
    <property type="entry name" value="macrophage-capping protein-like isoform X1"/>
    <property type="match status" value="1"/>
</dbReference>
<reference evidence="3" key="1">
    <citation type="submission" date="2023-06" db="EMBL/GenBank/DDBJ databases">
        <title>Male Hemibagrus guttatus genome.</title>
        <authorList>
            <person name="Bian C."/>
        </authorList>
    </citation>
    <scope>NUCLEOTIDE SEQUENCE</scope>
    <source>
        <strain evidence="3">Male_cb2023</strain>
        <tissue evidence="3">Muscle</tissue>
    </source>
</reference>
<dbReference type="InterPro" id="IPR007123">
    <property type="entry name" value="Gelsolin-like_dom"/>
</dbReference>
<dbReference type="Gene3D" id="3.40.20.10">
    <property type="entry name" value="Severin"/>
    <property type="match status" value="3"/>
</dbReference>
<protein>
    <recommendedName>
        <fullName evidence="2">Gelsolin-like domain-containing protein</fullName>
    </recommendedName>
</protein>
<dbReference type="GO" id="GO:0051016">
    <property type="term" value="P:barbed-end actin filament capping"/>
    <property type="evidence" value="ECO:0007669"/>
    <property type="project" value="TreeGrafter"/>
</dbReference>
<dbReference type="GO" id="GO:0051015">
    <property type="term" value="F:actin filament binding"/>
    <property type="evidence" value="ECO:0007669"/>
    <property type="project" value="InterPro"/>
</dbReference>
<dbReference type="GO" id="GO:0005546">
    <property type="term" value="F:phosphatidylinositol-4,5-bisphosphate binding"/>
    <property type="evidence" value="ECO:0007669"/>
    <property type="project" value="TreeGrafter"/>
</dbReference>
<dbReference type="Pfam" id="PF00626">
    <property type="entry name" value="Gelsolin"/>
    <property type="match status" value="3"/>
</dbReference>
<comment type="caution">
    <text evidence="3">The sequence shown here is derived from an EMBL/GenBank/DDBJ whole genome shotgun (WGS) entry which is preliminary data.</text>
</comment>
<gene>
    <name evidence="3" type="ORF">QTP70_009890</name>
</gene>
<dbReference type="GO" id="GO:0015629">
    <property type="term" value="C:actin cytoskeleton"/>
    <property type="evidence" value="ECO:0007669"/>
    <property type="project" value="TreeGrafter"/>
</dbReference>
<name>A0AAE0PV94_9TELE</name>
<dbReference type="PANTHER" id="PTHR11977:SF127">
    <property type="entry name" value="MACROPHAGE-CAPPING PROTEIN"/>
    <property type="match status" value="1"/>
</dbReference>